<dbReference type="CDD" id="cd03801">
    <property type="entry name" value="GT4_PimA-like"/>
    <property type="match status" value="1"/>
</dbReference>
<keyword evidence="2" id="KW-0808">Transferase</keyword>
<dbReference type="AlphaFoldDB" id="A0A5B8W570"/>
<accession>A0A5B8W570</accession>
<dbReference type="Proteomes" id="UP000321362">
    <property type="component" value="Chromosome"/>
</dbReference>
<dbReference type="PANTHER" id="PTHR12526">
    <property type="entry name" value="GLYCOSYLTRANSFERASE"/>
    <property type="match status" value="1"/>
</dbReference>
<evidence type="ECO:0000313" key="3">
    <source>
        <dbReference type="Proteomes" id="UP000321362"/>
    </source>
</evidence>
<dbReference type="SUPFAM" id="SSF53756">
    <property type="entry name" value="UDP-Glycosyltransferase/glycogen phosphorylase"/>
    <property type="match status" value="1"/>
</dbReference>
<reference evidence="2 3" key="1">
    <citation type="journal article" date="2013" name="J. Microbiol.">
        <title>Mucilaginibacter ginsenosidivorax sp. nov., with ginsenoside converting activity isolated from sediment.</title>
        <authorList>
            <person name="Kim J.K."/>
            <person name="Choi T.E."/>
            <person name="Liu Q.M."/>
            <person name="Park H.Y."/>
            <person name="Yi T.H."/>
            <person name="Yoon M.H."/>
            <person name="Kim S.C."/>
            <person name="Im W.T."/>
        </authorList>
    </citation>
    <scope>NUCLEOTIDE SEQUENCE [LARGE SCALE GENOMIC DNA]</scope>
    <source>
        <strain evidence="2 3">KHI28</strain>
    </source>
</reference>
<name>A0A5B8W570_9SPHI</name>
<dbReference type="EMBL" id="CP042437">
    <property type="protein sequence ID" value="QEC78082.1"/>
    <property type="molecule type" value="Genomic_DNA"/>
</dbReference>
<evidence type="ECO:0000259" key="1">
    <source>
        <dbReference type="Pfam" id="PF00534"/>
    </source>
</evidence>
<protein>
    <submittedName>
        <fullName evidence="2">Glycosyltransferase family 4 protein</fullName>
    </submittedName>
</protein>
<dbReference type="GO" id="GO:0016757">
    <property type="term" value="F:glycosyltransferase activity"/>
    <property type="evidence" value="ECO:0007669"/>
    <property type="project" value="InterPro"/>
</dbReference>
<proteinExistence type="predicted"/>
<keyword evidence="3" id="KW-1185">Reference proteome</keyword>
<organism evidence="2 3">
    <name type="scientific">Mucilaginibacter ginsenosidivorax</name>
    <dbReference type="NCBI Taxonomy" id="862126"/>
    <lineage>
        <taxon>Bacteria</taxon>
        <taxon>Pseudomonadati</taxon>
        <taxon>Bacteroidota</taxon>
        <taxon>Sphingobacteriia</taxon>
        <taxon>Sphingobacteriales</taxon>
        <taxon>Sphingobacteriaceae</taxon>
        <taxon>Mucilaginibacter</taxon>
    </lineage>
</organism>
<sequence length="351" mass="40591">MIKYMLENEFDDVQFFHVRMNFSREMNERGKLSFHKIFHILSIIKQTYILKFRHKIQVLYYPPSNAPTVSILRDVVFLLCTRLLFKKTIFHFHAAGISEVIPKMPFLFRALTLLALKKPDLAISSSAFNPNDGKFLKAKKTAIVPLGIPDDYVDIINNAGAKTNEEINVLFVGLLNSTKGEGFLLEAIYKLHQRGHRVRLQIAGKFETDDYKNAFFEKISEFNLDSYVEYLGVITGEKKTQAFLNADIFCFPSFFISESFGLVLLEAMEFKLPIVATRWRGIQSIVEENQNGYLVDIRNSDQLAERILLLVSDPELLKQMGDKSRELFIEKYTLERYINALNMSFKELIKL</sequence>
<gene>
    <name evidence="2" type="ORF">FSB76_19875</name>
</gene>
<dbReference type="Pfam" id="PF00534">
    <property type="entry name" value="Glycos_transf_1"/>
    <property type="match status" value="1"/>
</dbReference>
<evidence type="ECO:0000313" key="2">
    <source>
        <dbReference type="EMBL" id="QEC78082.1"/>
    </source>
</evidence>
<dbReference type="InterPro" id="IPR001296">
    <property type="entry name" value="Glyco_trans_1"/>
</dbReference>
<dbReference type="Gene3D" id="3.40.50.2000">
    <property type="entry name" value="Glycogen Phosphorylase B"/>
    <property type="match status" value="2"/>
</dbReference>
<feature type="domain" description="Glycosyl transferase family 1" evidence="1">
    <location>
        <begin position="159"/>
        <end position="326"/>
    </location>
</feature>
<dbReference type="KEGG" id="mgk:FSB76_19875"/>